<sequence length="347" mass="38988">MPGRTLPTITRAEVESHNSAESCYVTIGTNVYDVTEFMDGHPGGPELLLEHAGQDVEEVLKDEVSHLHTDSAYEMLEDLLIGFVPTTINAATKSSQPESIVPPRSWKAGANGFKANGASTGIENGLPTGYVFEATGMSSEADLTKETNLADDYKTHKFIDLNKPMLMQVWKGGFSKEFYLQQIHRPRHYKGGASAPIFGNFLEPLSKTPWWVVPLVWVPCVSYGVWVASQGLPDSQLFGYWFFGLCFWTLLEYILHRFLFHVDNYLPDHGIFLTLHFLLHGVHHYLPMDRLRLVMPPALFAVLAAPFWSLAHAVLSYNWYAATAAYCGGITGYIAYDLTHYFLHHKK</sequence>
<dbReference type="GO" id="GO:0006633">
    <property type="term" value="P:fatty acid biosynthetic process"/>
    <property type="evidence" value="ECO:0007669"/>
    <property type="project" value="UniProtKB-KW"/>
</dbReference>
<gene>
    <name evidence="16 18" type="ORF">P152DRAFT_461497</name>
</gene>
<feature type="domain" description="Cytochrome b5 heme-binding" evidence="15">
    <location>
        <begin position="6"/>
        <end position="85"/>
    </location>
</feature>
<feature type="binding site" evidence="12">
    <location>
        <position position="283"/>
    </location>
    <ligand>
        <name>Zn(2+)</name>
        <dbReference type="ChEBI" id="CHEBI:29105"/>
        <label>1</label>
    </ligand>
</feature>
<keyword evidence="4 11" id="KW-0479">Metal-binding</keyword>
<evidence type="ECO:0000259" key="15">
    <source>
        <dbReference type="PROSITE" id="PS50255"/>
    </source>
</evidence>
<evidence type="ECO:0000256" key="1">
    <source>
        <dbReference type="ARBA" id="ARBA00004477"/>
    </source>
</evidence>
<keyword evidence="3 14" id="KW-0812">Transmembrane</keyword>
<keyword evidence="17" id="KW-1185">Reference proteome</keyword>
<feature type="transmembrane region" description="Helical" evidence="14">
    <location>
        <begin position="293"/>
        <end position="311"/>
    </location>
</feature>
<feature type="binding site" evidence="12">
    <location>
        <position position="280"/>
    </location>
    <ligand>
        <name>Zn(2+)</name>
        <dbReference type="ChEBI" id="CHEBI:29105"/>
        <label>1</label>
    </ligand>
</feature>
<evidence type="ECO:0000256" key="5">
    <source>
        <dbReference type="ARBA" id="ARBA00022824"/>
    </source>
</evidence>
<feature type="transmembrane region" description="Helical" evidence="14">
    <location>
        <begin position="240"/>
        <end position="260"/>
    </location>
</feature>
<keyword evidence="10 11" id="KW-0472">Membrane</keyword>
<dbReference type="AlphaFoldDB" id="A0A6G1FV85"/>
<keyword evidence="11" id="KW-0275">Fatty acid biosynthesis</keyword>
<dbReference type="GO" id="GO:0020037">
    <property type="term" value="F:heme binding"/>
    <property type="evidence" value="ECO:0007669"/>
    <property type="project" value="InterPro"/>
</dbReference>
<evidence type="ECO:0000256" key="14">
    <source>
        <dbReference type="SAM" id="Phobius"/>
    </source>
</evidence>
<reference evidence="18" key="2">
    <citation type="submission" date="2020-04" db="EMBL/GenBank/DDBJ databases">
        <authorList>
            <consortium name="NCBI Genome Project"/>
        </authorList>
    </citation>
    <scope>NUCLEOTIDE SEQUENCE</scope>
    <source>
        <strain evidence="18">CBS 781.70</strain>
    </source>
</reference>
<reference evidence="16 18" key="1">
    <citation type="submission" date="2020-01" db="EMBL/GenBank/DDBJ databases">
        <authorList>
            <consortium name="DOE Joint Genome Institute"/>
            <person name="Haridas S."/>
            <person name="Albert R."/>
            <person name="Binder M."/>
            <person name="Bloem J."/>
            <person name="Labutti K."/>
            <person name="Salamov A."/>
            <person name="Andreopoulos B."/>
            <person name="Baker S.E."/>
            <person name="Barry K."/>
            <person name="Bills G."/>
            <person name="Bluhm B.H."/>
            <person name="Cannon C."/>
            <person name="Castanera R."/>
            <person name="Culley D.E."/>
            <person name="Daum C."/>
            <person name="Ezra D."/>
            <person name="Gonzalez J.B."/>
            <person name="Henrissat B."/>
            <person name="Kuo A."/>
            <person name="Liang C."/>
            <person name="Lipzen A."/>
            <person name="Lutzoni F."/>
            <person name="Magnuson J."/>
            <person name="Mondo S."/>
            <person name="Nolan M."/>
            <person name="Ohm R."/>
            <person name="Pangilinan J."/>
            <person name="Park H.-J."/>
            <person name="Ramirez L."/>
            <person name="Alfaro M."/>
            <person name="Sun H."/>
            <person name="Tritt A."/>
            <person name="Yoshinaga Y."/>
            <person name="Zwiers L.-H."/>
            <person name="Turgeon B.G."/>
            <person name="Goodwin S.B."/>
            <person name="Spatafora J.W."/>
            <person name="Crous P.W."/>
            <person name="Grigoriev I.V."/>
        </authorList>
    </citation>
    <scope>NUCLEOTIDE SEQUENCE</scope>
    <source>
        <strain evidence="16 18">CBS 781.70</strain>
    </source>
</reference>
<feature type="transmembrane region" description="Helical" evidence="14">
    <location>
        <begin position="317"/>
        <end position="336"/>
    </location>
</feature>
<evidence type="ECO:0000256" key="11">
    <source>
        <dbReference type="PIRNR" id="PIRNR005149"/>
    </source>
</evidence>
<keyword evidence="2 13" id="KW-0349">Heme</keyword>
<feature type="binding site" evidence="12">
    <location>
        <position position="344"/>
    </location>
    <ligand>
        <name>Zn(2+)</name>
        <dbReference type="ChEBI" id="CHEBI:29105"/>
        <label>1</label>
    </ligand>
</feature>
<dbReference type="PIRSF" id="PIRSF005149">
    <property type="entry name" value="IPC-B_HD"/>
    <property type="match status" value="1"/>
</dbReference>
<keyword evidence="9 11" id="KW-0443">Lipid metabolism</keyword>
<evidence type="ECO:0000256" key="13">
    <source>
        <dbReference type="PIRSR" id="PIRSR005149-50"/>
    </source>
</evidence>
<keyword evidence="11" id="KW-0444">Lipid biosynthesis</keyword>
<dbReference type="SUPFAM" id="SSF55856">
    <property type="entry name" value="Cytochrome b5-like heme/steroid binding domain"/>
    <property type="match status" value="1"/>
</dbReference>
<evidence type="ECO:0000313" key="17">
    <source>
        <dbReference type="Proteomes" id="UP000504638"/>
    </source>
</evidence>
<dbReference type="OrthoDB" id="2204368at2759"/>
<dbReference type="Proteomes" id="UP000504638">
    <property type="component" value="Unplaced"/>
</dbReference>
<dbReference type="InterPro" id="IPR036400">
    <property type="entry name" value="Cyt_B5-like_heme/steroid_sf"/>
</dbReference>
<evidence type="ECO:0000256" key="7">
    <source>
        <dbReference type="ARBA" id="ARBA00023002"/>
    </source>
</evidence>
<dbReference type="GO" id="GO:0080132">
    <property type="term" value="F:fatty acid 2-hydroxylase activity"/>
    <property type="evidence" value="ECO:0007669"/>
    <property type="project" value="InterPro"/>
</dbReference>
<comment type="similarity">
    <text evidence="11">Belongs to the sterol desaturase family. SCS7 subfamily.</text>
</comment>
<dbReference type="PANTHER" id="PTHR12863">
    <property type="entry name" value="FATTY ACID HYDROXYLASE"/>
    <property type="match status" value="1"/>
</dbReference>
<evidence type="ECO:0000256" key="6">
    <source>
        <dbReference type="ARBA" id="ARBA00022989"/>
    </source>
</evidence>
<evidence type="ECO:0000256" key="3">
    <source>
        <dbReference type="ARBA" id="ARBA00022692"/>
    </source>
</evidence>
<dbReference type="GO" id="GO:0005506">
    <property type="term" value="F:iron ion binding"/>
    <property type="evidence" value="ECO:0007669"/>
    <property type="project" value="UniProtKB-UniRule"/>
</dbReference>
<feature type="binding site" evidence="12">
    <location>
        <position position="261"/>
    </location>
    <ligand>
        <name>Zn(2+)</name>
        <dbReference type="ChEBI" id="CHEBI:29105"/>
        <label>1</label>
    </ligand>
</feature>
<keyword evidence="11" id="KW-0276">Fatty acid metabolism</keyword>
<feature type="binding site" evidence="12">
    <location>
        <position position="256"/>
    </location>
    <ligand>
        <name>Zn(2+)</name>
        <dbReference type="ChEBI" id="CHEBI:29105"/>
        <label>1</label>
    </ligand>
</feature>
<proteinExistence type="inferred from homology"/>
<dbReference type="SMART" id="SM01117">
    <property type="entry name" value="Cyt-b5"/>
    <property type="match status" value="1"/>
</dbReference>
<dbReference type="PROSITE" id="PS50255">
    <property type="entry name" value="CYTOCHROME_B5_2"/>
    <property type="match status" value="1"/>
</dbReference>
<keyword evidence="7 11" id="KW-0560">Oxidoreductase</keyword>
<feature type="binding site" evidence="12">
    <location>
        <position position="340"/>
    </location>
    <ligand>
        <name>Zn(2+)</name>
        <dbReference type="ChEBI" id="CHEBI:29105"/>
        <label>1</label>
    </ligand>
</feature>
<feature type="binding site" description="axial binding residue" evidence="13">
    <location>
        <position position="68"/>
    </location>
    <ligand>
        <name>heme</name>
        <dbReference type="ChEBI" id="CHEBI:30413"/>
    </ligand>
    <ligandPart>
        <name>Fe</name>
        <dbReference type="ChEBI" id="CHEBI:18248"/>
    </ligandPart>
</feature>
<dbReference type="InterPro" id="IPR001199">
    <property type="entry name" value="Cyt_B5-like_heme/steroid-bd"/>
</dbReference>
<keyword evidence="8 11" id="KW-0408">Iron</keyword>
<evidence type="ECO:0000313" key="18">
    <source>
        <dbReference type="RefSeq" id="XP_033531190.1"/>
    </source>
</evidence>
<keyword evidence="6 14" id="KW-1133">Transmembrane helix</keyword>
<evidence type="ECO:0000256" key="2">
    <source>
        <dbReference type="ARBA" id="ARBA00022617"/>
    </source>
</evidence>
<feature type="binding site" description="axial binding residue" evidence="13">
    <location>
        <position position="41"/>
    </location>
    <ligand>
        <name>heme</name>
        <dbReference type="ChEBI" id="CHEBI:30413"/>
    </ligand>
    <ligandPart>
        <name>Fe</name>
        <dbReference type="ChEBI" id="CHEBI:18248"/>
    </ligandPart>
</feature>
<dbReference type="Pfam" id="PF00173">
    <property type="entry name" value="Cyt-b5"/>
    <property type="match status" value="1"/>
</dbReference>
<dbReference type="GeneID" id="54420710"/>
<dbReference type="FunFam" id="3.10.120.10:FF:000007">
    <property type="entry name" value="Sulfite oxidase, mitochondrial"/>
    <property type="match status" value="1"/>
</dbReference>
<accession>A0A6G1FV85</accession>
<dbReference type="Gene3D" id="3.10.120.10">
    <property type="entry name" value="Cytochrome b5-like heme/steroid binding domain"/>
    <property type="match status" value="1"/>
</dbReference>
<feature type="binding site" evidence="12">
    <location>
        <position position="284"/>
    </location>
    <ligand>
        <name>Zn(2+)</name>
        <dbReference type="ChEBI" id="CHEBI:29105"/>
        <label>1</label>
    </ligand>
</feature>
<dbReference type="PANTHER" id="PTHR12863:SF1">
    <property type="entry name" value="FATTY ACID 2-HYDROXYLASE"/>
    <property type="match status" value="1"/>
</dbReference>
<comment type="cofactor">
    <cofactor evidence="13">
        <name>Fe cation</name>
        <dbReference type="ChEBI" id="CHEBI:24875"/>
    </cofactor>
</comment>
<reference evidence="18" key="3">
    <citation type="submission" date="2025-04" db="UniProtKB">
        <authorList>
            <consortium name="RefSeq"/>
        </authorList>
    </citation>
    <scope>IDENTIFICATION</scope>
    <source>
        <strain evidence="18">CBS 781.70</strain>
    </source>
</reference>
<name>A0A6G1FV85_9PEZI</name>
<feature type="transmembrane region" description="Helical" evidence="14">
    <location>
        <begin position="266"/>
        <end position="286"/>
    </location>
</feature>
<dbReference type="PROSITE" id="PS00191">
    <property type="entry name" value="CYTOCHROME_B5_1"/>
    <property type="match status" value="1"/>
</dbReference>
<dbReference type="EC" id="1.-.-.-" evidence="11"/>
<feature type="transmembrane region" description="Helical" evidence="14">
    <location>
        <begin position="210"/>
        <end position="228"/>
    </location>
</feature>
<comment type="subcellular location">
    <subcellularLocation>
        <location evidence="1">Endoplasmic reticulum membrane</location>
        <topology evidence="1">Multi-pass membrane protein</topology>
    </subcellularLocation>
</comment>
<dbReference type="InterPro" id="IPR014430">
    <property type="entry name" value="Scs7"/>
</dbReference>
<organism evidence="16">
    <name type="scientific">Eremomyces bilateralis CBS 781.70</name>
    <dbReference type="NCBI Taxonomy" id="1392243"/>
    <lineage>
        <taxon>Eukaryota</taxon>
        <taxon>Fungi</taxon>
        <taxon>Dikarya</taxon>
        <taxon>Ascomycota</taxon>
        <taxon>Pezizomycotina</taxon>
        <taxon>Dothideomycetes</taxon>
        <taxon>Dothideomycetes incertae sedis</taxon>
        <taxon>Eremomycetales</taxon>
        <taxon>Eremomycetaceae</taxon>
        <taxon>Eremomyces</taxon>
    </lineage>
</organism>
<evidence type="ECO:0000256" key="9">
    <source>
        <dbReference type="ARBA" id="ARBA00023098"/>
    </source>
</evidence>
<dbReference type="EMBL" id="ML975172">
    <property type="protein sequence ID" value="KAF1809559.1"/>
    <property type="molecule type" value="Genomic_DNA"/>
</dbReference>
<keyword evidence="12" id="KW-0862">Zinc</keyword>
<comment type="function">
    <text evidence="11">Ceramide hydroxylase involved in the hydroxylation of sphingolipid-associated very long chain fatty acids. Postulated to hydroxylate the very long chain fatty acid of dihydroceramides and phytoceramides at C-2.</text>
</comment>
<dbReference type="InterPro" id="IPR018506">
    <property type="entry name" value="Cyt_B5_heme-BS"/>
</dbReference>
<evidence type="ECO:0000256" key="12">
    <source>
        <dbReference type="PIRSR" id="PIRSR005149-1"/>
    </source>
</evidence>
<keyword evidence="5 11" id="KW-0256">Endoplasmic reticulum</keyword>
<evidence type="ECO:0000256" key="10">
    <source>
        <dbReference type="ARBA" id="ARBA00023136"/>
    </source>
</evidence>
<protein>
    <recommendedName>
        <fullName evidence="11">Ceramide very long chain fatty acid hydroxylase</fullName>
        <ecNumber evidence="11">1.-.-.-</ecNumber>
    </recommendedName>
</protein>
<dbReference type="RefSeq" id="XP_033531190.1">
    <property type="nucleotide sequence ID" value="XM_033680140.1"/>
</dbReference>
<evidence type="ECO:0000256" key="4">
    <source>
        <dbReference type="ARBA" id="ARBA00022723"/>
    </source>
</evidence>
<dbReference type="PRINTS" id="PR00363">
    <property type="entry name" value="CYTOCHROMEB5"/>
</dbReference>
<evidence type="ECO:0000313" key="16">
    <source>
        <dbReference type="EMBL" id="KAF1809559.1"/>
    </source>
</evidence>
<comment type="cofactor">
    <cofactor evidence="11 12">
        <name>Zn(2+)</name>
        <dbReference type="ChEBI" id="CHEBI:29105"/>
    </cofactor>
    <text evidence="11 12">Binds 2 Zn(2+) ions per subunit that likely form a catalytic dimetal center.</text>
</comment>
<evidence type="ECO:0000256" key="8">
    <source>
        <dbReference type="ARBA" id="ARBA00023004"/>
    </source>
</evidence>
<dbReference type="GO" id="GO:0005789">
    <property type="term" value="C:endoplasmic reticulum membrane"/>
    <property type="evidence" value="ECO:0007669"/>
    <property type="project" value="UniProtKB-SubCell"/>
</dbReference>